<proteinExistence type="predicted"/>
<comment type="catalytic activity">
    <reaction evidence="1">
        <text>ATP-dependent breakage, passage and rejoining of double-stranded DNA.</text>
        <dbReference type="EC" id="5.6.2.2"/>
    </reaction>
</comment>
<dbReference type="InterPro" id="IPR013760">
    <property type="entry name" value="Topo_IIA-like_dom_sf"/>
</dbReference>
<sequence length="101" mass="11763">MLVLASCKNRRMDEDERQIRQELMILDALVQAMDRRDEVFQMIENSEDRDEAIRRVGQLLGVGELGSRAVLDLQARRFTRDQRHALALRAEELRSTLPDGR</sequence>
<dbReference type="GO" id="GO:0005524">
    <property type="term" value="F:ATP binding"/>
    <property type="evidence" value="ECO:0007669"/>
    <property type="project" value="InterPro"/>
</dbReference>
<accession>A0A328HEX5</accession>
<evidence type="ECO:0000256" key="1">
    <source>
        <dbReference type="ARBA" id="ARBA00000185"/>
    </source>
</evidence>
<dbReference type="InterPro" id="IPR013757">
    <property type="entry name" value="Topo_IIA_A_a_sf"/>
</dbReference>
<dbReference type="EMBL" id="QLNP01000075">
    <property type="protein sequence ID" value="RAM37216.1"/>
    <property type="molecule type" value="Genomic_DNA"/>
</dbReference>
<reference evidence="2 3" key="1">
    <citation type="submission" date="2018-04" db="EMBL/GenBank/DDBJ databases">
        <title>Bacteria isolated from cave deposits of Manipur.</title>
        <authorList>
            <person name="Sahoo D."/>
            <person name="Sarangthem I."/>
            <person name="Nandeibam J."/>
        </authorList>
    </citation>
    <scope>NUCLEOTIDE SEQUENCE [LARGE SCALE GENOMIC DNA]</scope>
    <source>
        <strain evidence="3">mrc11</strain>
    </source>
</reference>
<organism evidence="2 3">
    <name type="scientific">Arthrobacter globiformis</name>
    <dbReference type="NCBI Taxonomy" id="1665"/>
    <lineage>
        <taxon>Bacteria</taxon>
        <taxon>Bacillati</taxon>
        <taxon>Actinomycetota</taxon>
        <taxon>Actinomycetes</taxon>
        <taxon>Micrococcales</taxon>
        <taxon>Micrococcaceae</taxon>
        <taxon>Arthrobacter</taxon>
    </lineage>
</organism>
<dbReference type="AlphaFoldDB" id="A0A328HEX5"/>
<dbReference type="Proteomes" id="UP000249166">
    <property type="component" value="Unassembled WGS sequence"/>
</dbReference>
<name>A0A328HEX5_ARTGO</name>
<comment type="caution">
    <text evidence="2">The sequence shown here is derived from an EMBL/GenBank/DDBJ whole genome shotgun (WGS) entry which is preliminary data.</text>
</comment>
<gene>
    <name evidence="2" type="ORF">DBZ45_11280</name>
</gene>
<evidence type="ECO:0000313" key="2">
    <source>
        <dbReference type="EMBL" id="RAM37216.1"/>
    </source>
</evidence>
<evidence type="ECO:0000313" key="3">
    <source>
        <dbReference type="Proteomes" id="UP000249166"/>
    </source>
</evidence>
<dbReference type="OrthoDB" id="4952309at2"/>
<dbReference type="SUPFAM" id="SSF56719">
    <property type="entry name" value="Type II DNA topoisomerase"/>
    <property type="match status" value="1"/>
</dbReference>
<dbReference type="Gene3D" id="1.10.268.10">
    <property type="entry name" value="Topoisomerase, domain 3"/>
    <property type="match status" value="1"/>
</dbReference>
<dbReference type="GO" id="GO:0034335">
    <property type="term" value="F:DNA negative supercoiling activity"/>
    <property type="evidence" value="ECO:0007669"/>
    <property type="project" value="UniProtKB-ARBA"/>
</dbReference>
<protein>
    <submittedName>
        <fullName evidence="2">DNA gyrase subunit A</fullName>
    </submittedName>
</protein>
<dbReference type="GO" id="GO:0003677">
    <property type="term" value="F:DNA binding"/>
    <property type="evidence" value="ECO:0007669"/>
    <property type="project" value="InterPro"/>
</dbReference>